<keyword evidence="1" id="KW-0812">Transmembrane</keyword>
<keyword evidence="1" id="KW-0472">Membrane</keyword>
<feature type="transmembrane region" description="Helical" evidence="1">
    <location>
        <begin position="285"/>
        <end position="303"/>
    </location>
</feature>
<gene>
    <name evidence="2" type="ORF">DXH95_14505</name>
</gene>
<dbReference type="AlphaFoldDB" id="A0A371B1T6"/>
<feature type="transmembrane region" description="Helical" evidence="1">
    <location>
        <begin position="258"/>
        <end position="278"/>
    </location>
</feature>
<feature type="transmembrane region" description="Helical" evidence="1">
    <location>
        <begin position="102"/>
        <end position="121"/>
    </location>
</feature>
<feature type="transmembrane region" description="Helical" evidence="1">
    <location>
        <begin position="393"/>
        <end position="410"/>
    </location>
</feature>
<feature type="transmembrane region" description="Helical" evidence="1">
    <location>
        <begin position="12"/>
        <end position="32"/>
    </location>
</feature>
<accession>A0A371B1T6</accession>
<dbReference type="Proteomes" id="UP000263833">
    <property type="component" value="Unassembled WGS sequence"/>
</dbReference>
<feature type="transmembrane region" description="Helical" evidence="1">
    <location>
        <begin position="337"/>
        <end position="357"/>
    </location>
</feature>
<feature type="transmembrane region" description="Helical" evidence="1">
    <location>
        <begin position="369"/>
        <end position="387"/>
    </location>
</feature>
<protein>
    <recommendedName>
        <fullName evidence="4">4-amino-4-deoxy-L-arabinose transferase</fullName>
    </recommendedName>
</protein>
<dbReference type="OrthoDB" id="1082056at2"/>
<name>A0A371B1T6_9SPHN</name>
<organism evidence="2 3">
    <name type="scientific">Sphingorhabdus pulchriflava</name>
    <dbReference type="NCBI Taxonomy" id="2292257"/>
    <lineage>
        <taxon>Bacteria</taxon>
        <taxon>Pseudomonadati</taxon>
        <taxon>Pseudomonadota</taxon>
        <taxon>Alphaproteobacteria</taxon>
        <taxon>Sphingomonadales</taxon>
        <taxon>Sphingomonadaceae</taxon>
        <taxon>Sphingorhabdus</taxon>
    </lineage>
</organism>
<keyword evidence="3" id="KW-1185">Reference proteome</keyword>
<dbReference type="EMBL" id="QRGP01000003">
    <property type="protein sequence ID" value="RDV01502.1"/>
    <property type="molecule type" value="Genomic_DNA"/>
</dbReference>
<feature type="transmembrane region" description="Helical" evidence="1">
    <location>
        <begin position="127"/>
        <end position="147"/>
    </location>
</feature>
<evidence type="ECO:0008006" key="4">
    <source>
        <dbReference type="Google" id="ProtNLM"/>
    </source>
</evidence>
<feature type="transmembrane region" description="Helical" evidence="1">
    <location>
        <begin position="422"/>
        <end position="445"/>
    </location>
</feature>
<comment type="caution">
    <text evidence="2">The sequence shown here is derived from an EMBL/GenBank/DDBJ whole genome shotgun (WGS) entry which is preliminary data.</text>
</comment>
<feature type="transmembrane region" description="Helical" evidence="1">
    <location>
        <begin position="223"/>
        <end position="246"/>
    </location>
</feature>
<feature type="transmembrane region" description="Helical" evidence="1">
    <location>
        <begin position="189"/>
        <end position="211"/>
    </location>
</feature>
<dbReference type="RefSeq" id="WP_115550281.1">
    <property type="nucleotide sequence ID" value="NZ_QRGP01000003.1"/>
</dbReference>
<proteinExistence type="predicted"/>
<sequence>MQNSGREALPKLALFIWFGIAAILTYSSWSGISTRSGWDPDDQLRLVQLRDFLGGQSWFDTTQYRLYAPEGGPMHWSRLIEIPLALIVMLATPLFGPAVAEMIAGTLIPLLCYGLVAYMLGRIALRLGGPLAGAVAVVMTMVSPAISMQLRPMRIDHHGWQLVCAALALWTLFWPAARKAGICMGFALAVWLHISLEGAPVTAAFFGLLGWRWAIFGESGARLGYTVGTFLIASFVLFFGTQLGGLSAHNYCDTISPAHVFAIVAAGTIIVPASFVLPSNKWLRLAALGAAGTAALAILLWQAPMCAKGAFSTMDPVVRDYWYVRVNEGMPVWHQKWTIALSLLGVPIAGAVTLLFLGRSVEADKKADYAGLAVLLVYAALLALLVFRTISVATLIAVPLLSVGIATLFGRYRTEEKAVRRVVLVALMILMLMPGAFISQVASFFSQKAAAEASADQQPAALAAKQCESVESVSTLAGLKKANIVAPFDIGPLILLTTPHSVMASSHHRNEKGMRAHIDIYRLPPTQSLVIVKRHKVTHIVGCLDEAEMQGYAKRNPDGLWAQLAKSNTPDWLEKMPDMGEGLKVWRVR</sequence>
<evidence type="ECO:0000313" key="3">
    <source>
        <dbReference type="Proteomes" id="UP000263833"/>
    </source>
</evidence>
<keyword evidence="1" id="KW-1133">Transmembrane helix</keyword>
<evidence type="ECO:0000256" key="1">
    <source>
        <dbReference type="SAM" id="Phobius"/>
    </source>
</evidence>
<feature type="transmembrane region" description="Helical" evidence="1">
    <location>
        <begin position="159"/>
        <end position="177"/>
    </location>
</feature>
<evidence type="ECO:0000313" key="2">
    <source>
        <dbReference type="EMBL" id="RDV01502.1"/>
    </source>
</evidence>
<reference evidence="3" key="1">
    <citation type="submission" date="2018-08" db="EMBL/GenBank/DDBJ databases">
        <authorList>
            <person name="Kim S.-J."/>
            <person name="Jung G.-Y."/>
        </authorList>
    </citation>
    <scope>NUCLEOTIDE SEQUENCE [LARGE SCALE GENOMIC DNA]</scope>
    <source>
        <strain evidence="3">GY_G</strain>
    </source>
</reference>
<feature type="transmembrane region" description="Helical" evidence="1">
    <location>
        <begin position="76"/>
        <end position="95"/>
    </location>
</feature>